<dbReference type="RefSeq" id="WP_188579291.1">
    <property type="nucleotide sequence ID" value="NZ_BMDZ01000035.1"/>
</dbReference>
<evidence type="ECO:0000256" key="8">
    <source>
        <dbReference type="PROSITE-ProRule" id="PRU00433"/>
    </source>
</evidence>
<feature type="signal peptide" evidence="9">
    <location>
        <begin position="1"/>
        <end position="23"/>
    </location>
</feature>
<dbReference type="InterPro" id="IPR004852">
    <property type="entry name" value="Di-haem_cyt_c_peroxidsae"/>
</dbReference>
<dbReference type="PANTHER" id="PTHR30600">
    <property type="entry name" value="CYTOCHROME C PEROXIDASE-RELATED"/>
    <property type="match status" value="1"/>
</dbReference>
<protein>
    <submittedName>
        <fullName evidence="11">Di-heme enzyme</fullName>
    </submittedName>
</protein>
<dbReference type="InterPro" id="IPR051395">
    <property type="entry name" value="Cytochrome_c_Peroxidase/MauG"/>
</dbReference>
<evidence type="ECO:0000256" key="4">
    <source>
        <dbReference type="ARBA" id="ARBA00022729"/>
    </source>
</evidence>
<dbReference type="EMBL" id="BMDZ01000035">
    <property type="protein sequence ID" value="GGB46864.1"/>
    <property type="molecule type" value="Genomic_DNA"/>
</dbReference>
<evidence type="ECO:0000256" key="9">
    <source>
        <dbReference type="SAM" id="SignalP"/>
    </source>
</evidence>
<keyword evidence="2 8" id="KW-0349">Heme</keyword>
<keyword evidence="5" id="KW-0574">Periplasm</keyword>
<evidence type="ECO:0000256" key="1">
    <source>
        <dbReference type="ARBA" id="ARBA00004418"/>
    </source>
</evidence>
<gene>
    <name evidence="11" type="primary">ccpR</name>
    <name evidence="11" type="ORF">GCM10011505_29980</name>
</gene>
<dbReference type="InterPro" id="IPR036909">
    <property type="entry name" value="Cyt_c-like_dom_sf"/>
</dbReference>
<feature type="domain" description="Cytochrome c" evidence="10">
    <location>
        <begin position="212"/>
        <end position="364"/>
    </location>
</feature>
<dbReference type="InterPro" id="IPR009056">
    <property type="entry name" value="Cyt_c-like_dom"/>
</dbReference>
<keyword evidence="6" id="KW-0560">Oxidoreductase</keyword>
<evidence type="ECO:0000256" key="7">
    <source>
        <dbReference type="ARBA" id="ARBA00023004"/>
    </source>
</evidence>
<dbReference type="PIRSF" id="PIRSF000294">
    <property type="entry name" value="Cytochrome-c_peroxidase"/>
    <property type="match status" value="1"/>
</dbReference>
<evidence type="ECO:0000313" key="12">
    <source>
        <dbReference type="Proteomes" id="UP000603352"/>
    </source>
</evidence>
<keyword evidence="12" id="KW-1185">Reference proteome</keyword>
<evidence type="ECO:0000256" key="6">
    <source>
        <dbReference type="ARBA" id="ARBA00023002"/>
    </source>
</evidence>
<evidence type="ECO:0000259" key="10">
    <source>
        <dbReference type="PROSITE" id="PS51007"/>
    </source>
</evidence>
<keyword evidence="3 8" id="KW-0479">Metal-binding</keyword>
<comment type="caution">
    <text evidence="11">The sequence shown here is derived from an EMBL/GenBank/DDBJ whole genome shotgun (WGS) entry which is preliminary data.</text>
</comment>
<proteinExistence type="predicted"/>
<dbReference type="SUPFAM" id="SSF46626">
    <property type="entry name" value="Cytochrome c"/>
    <property type="match status" value="2"/>
</dbReference>
<dbReference type="PROSITE" id="PS51007">
    <property type="entry name" value="CYTC"/>
    <property type="match status" value="1"/>
</dbReference>
<dbReference type="PANTHER" id="PTHR30600:SF14">
    <property type="entry name" value="CYTOCHROME C PEROXIDASE"/>
    <property type="match status" value="1"/>
</dbReference>
<accession>A0ABQ1IPP8</accession>
<dbReference type="Proteomes" id="UP000603352">
    <property type="component" value="Unassembled WGS sequence"/>
</dbReference>
<reference evidence="12" key="1">
    <citation type="journal article" date="2019" name="Int. J. Syst. Evol. Microbiol.">
        <title>The Global Catalogue of Microorganisms (GCM) 10K type strain sequencing project: providing services to taxonomists for standard genome sequencing and annotation.</title>
        <authorList>
            <consortium name="The Broad Institute Genomics Platform"/>
            <consortium name="The Broad Institute Genome Sequencing Center for Infectious Disease"/>
            <person name="Wu L."/>
            <person name="Ma J."/>
        </authorList>
    </citation>
    <scope>NUCLEOTIDE SEQUENCE [LARGE SCALE GENOMIC DNA]</scope>
    <source>
        <strain evidence="12">CGMCC 1.10188</strain>
    </source>
</reference>
<organism evidence="11 12">
    <name type="scientific">Tistrella bauzanensis</name>
    <dbReference type="NCBI Taxonomy" id="657419"/>
    <lineage>
        <taxon>Bacteria</taxon>
        <taxon>Pseudomonadati</taxon>
        <taxon>Pseudomonadota</taxon>
        <taxon>Alphaproteobacteria</taxon>
        <taxon>Geminicoccales</taxon>
        <taxon>Geminicoccaceae</taxon>
        <taxon>Tistrella</taxon>
    </lineage>
</organism>
<dbReference type="Pfam" id="PF03150">
    <property type="entry name" value="CCP_MauG"/>
    <property type="match status" value="1"/>
</dbReference>
<dbReference type="NCBIfam" id="TIGR04039">
    <property type="entry name" value="MXAN_0977_Heme2"/>
    <property type="match status" value="1"/>
</dbReference>
<evidence type="ECO:0000256" key="2">
    <source>
        <dbReference type="ARBA" id="ARBA00022617"/>
    </source>
</evidence>
<dbReference type="Gene3D" id="1.10.760.10">
    <property type="entry name" value="Cytochrome c-like domain"/>
    <property type="match status" value="2"/>
</dbReference>
<keyword evidence="7 8" id="KW-0408">Iron</keyword>
<name>A0ABQ1IPP8_9PROT</name>
<keyword evidence="4 9" id="KW-0732">Signal</keyword>
<evidence type="ECO:0000256" key="3">
    <source>
        <dbReference type="ARBA" id="ARBA00022723"/>
    </source>
</evidence>
<dbReference type="InterPro" id="IPR023929">
    <property type="entry name" value="MbnH-like"/>
</dbReference>
<evidence type="ECO:0000256" key="5">
    <source>
        <dbReference type="ARBA" id="ARBA00022764"/>
    </source>
</evidence>
<feature type="chain" id="PRO_5045708978" evidence="9">
    <location>
        <begin position="24"/>
        <end position="380"/>
    </location>
</feature>
<dbReference type="InterPro" id="IPR026259">
    <property type="entry name" value="MauG/Cytc_peroxidase"/>
</dbReference>
<sequence>MIRAVLVAAVLGLGGMTGPTTMAAPQATGDWVWDLPAYVPPPRVPDDNPMTVAKVTLGRRLFHDPRLSGNGTLACSGCHVQALGFADGRAHPVGATGAVVRRNAQGLANVAWRASLTWANPALVTLEAQMAVPLYGTDPVEMGVTDANRAAVLDRFRADPEVVAGFRTAFPDDPRPVSFISIIRAIAAYQRSLISFDSRYDRWLQGRADLTAAERRGHDLFFGERAECHHCHGSFNFDDQVAHILSRVVERQFHNTGLYNIDGEGAYPATDRGLIEHTGLAADMGAFRAPSLRNVAVTGPYMHDGGIDTLDAVLDTYAAGGRLIPSGPDAGDGRLNRWKSDLIVRIELSPTERADIVAFLKTLTDERFLSGPTNSPHQIR</sequence>
<comment type="subcellular location">
    <subcellularLocation>
        <location evidence="1">Periplasm</location>
    </subcellularLocation>
</comment>
<evidence type="ECO:0000313" key="11">
    <source>
        <dbReference type="EMBL" id="GGB46864.1"/>
    </source>
</evidence>